<feature type="repeat" description="ANK" evidence="2">
    <location>
        <begin position="1096"/>
        <end position="1128"/>
    </location>
</feature>
<dbReference type="InterPro" id="IPR054471">
    <property type="entry name" value="GPIID_WHD"/>
</dbReference>
<dbReference type="InterPro" id="IPR036770">
    <property type="entry name" value="Ankyrin_rpt-contain_sf"/>
</dbReference>
<dbReference type="PROSITE" id="PS50088">
    <property type="entry name" value="ANK_REPEAT"/>
    <property type="match status" value="7"/>
</dbReference>
<dbReference type="PRINTS" id="PR01415">
    <property type="entry name" value="ANKYRIN"/>
</dbReference>
<evidence type="ECO:0000259" key="5">
    <source>
        <dbReference type="Pfam" id="PF24809"/>
    </source>
</evidence>
<dbReference type="PROSITE" id="PS50297">
    <property type="entry name" value="ANK_REP_REGION"/>
    <property type="match status" value="7"/>
</dbReference>
<feature type="domain" description="Nephrocystin 3-like N-terminal" evidence="6">
    <location>
        <begin position="302"/>
        <end position="463"/>
    </location>
</feature>
<feature type="compositionally biased region" description="Polar residues" evidence="3">
    <location>
        <begin position="12"/>
        <end position="22"/>
    </location>
</feature>
<dbReference type="Pfam" id="PF24883">
    <property type="entry name" value="NPHP3_N"/>
    <property type="match status" value="1"/>
</dbReference>
<dbReference type="Pfam" id="PF22939">
    <property type="entry name" value="WHD_GPIID"/>
    <property type="match status" value="1"/>
</dbReference>
<proteinExistence type="predicted"/>
<keyword evidence="2" id="KW-0040">ANK repeat</keyword>
<dbReference type="SUPFAM" id="SSF48403">
    <property type="entry name" value="Ankyrin repeat"/>
    <property type="match status" value="1"/>
</dbReference>
<dbReference type="Proteomes" id="UP000237441">
    <property type="component" value="Unassembled WGS sequence"/>
</dbReference>
<feature type="repeat" description="ANK" evidence="2">
    <location>
        <begin position="1026"/>
        <end position="1058"/>
    </location>
</feature>
<feature type="domain" description="GPI inositol-deacylase winged helix" evidence="4">
    <location>
        <begin position="576"/>
        <end position="658"/>
    </location>
</feature>
<dbReference type="Gene3D" id="1.25.40.20">
    <property type="entry name" value="Ankyrin repeat-containing domain"/>
    <property type="match status" value="3"/>
</dbReference>
<reference evidence="7 8" key="1">
    <citation type="submission" date="2016-07" db="EMBL/GenBank/DDBJ databases">
        <title>Comparative genomics of the entomopathogenic fungus Beauveria bassiana.</title>
        <authorList>
            <person name="Valero Jimenez C.A."/>
            <person name="Zwaan B.J."/>
            <person name="Van Kan J.A."/>
            <person name="Takken W."/>
            <person name="Debets A.J."/>
            <person name="Schoustra S.E."/>
            <person name="Koenraadt C.J."/>
        </authorList>
    </citation>
    <scope>NUCLEOTIDE SEQUENCE [LARGE SCALE GENOMIC DNA]</scope>
    <source>
        <strain evidence="7 8">ARSEF 8028</strain>
    </source>
</reference>
<dbReference type="SMART" id="SM00248">
    <property type="entry name" value="ANK"/>
    <property type="match status" value="7"/>
</dbReference>
<sequence length="1198" mass="132611">MADGPEMMEITAPSSSAGTCPNPQASLQVAIQDFQSILTDGQRHKLRTIGSIRDAQSVMIFTAQLEHENRLAGRPGVSNRLSTVLESVQAFAGVVGTFVSSHPEIAALVWGSVKLTMLIAVNFVSYFEALSSIFMTVGRQCPRFAEYQALYPASTRLQGALCDFHASIIRCCKHVVKVLQRSWKQHLKHAIFKSFQEEMQEDVRAVQQMGEEVKEEISLATARAQHEDEELQARERRAAFRDRSKMWKFLPRMEHDISAIKEMHEQQLRRKAKEERQRLLESLSSHEYRTPFWEACKKRQRDTAEWIFAVPEFKRWYDGSGPSLLWCSGKIGSGKTVLCANVVNHVFLHKGRHDTATFFFVDRDNAESLQAETLIRSIIRQSIDSTEVPQYLESRLTNLDHAVFVQLDAWIDLLRYVVQQSTAFYILIDGLDECDAAERQAVFDALSLLAATASCLRIFISSRESVDLDLRGRSLPMSRVSMSCDSLMSDIRSYIDTSLQKRLQNEELAFGDAHLLVEVNDALTQHADGMFLWVTFLIDEICAGSCDDDIRRSLRQLPKDLEETFKRALLRILSRAKHVELVQRTFRWVAVARRPLTLDELREAVSIDVGQTHSRPERLPHHMNRILLWCENLLHLTDEEPAQVQFAHASVRDFITRATLPGQLFRFHVDLRETDHFAGEICVTYLHFSDFTTTIARRQKPVQLNPVRLAVTALSRETNMARISEVVTHFASRRRKTMADPDLSRIEAKYGKSHDIGKETLQNSHPFLQYAATHWVAHTVHFEEKQCIIWDLWLLLVSGCSSLARIPWNRQGLLVWSHKTRHYALLRHALNIERQYELGEIYHLLKISATRGDSKAVAIFLETCTGSISCFDMLLPKVSEGGHAKVVDQHLGVGADANAAADEYRGQTALQAACGGGHLEVVERLLGAGADVNTAVTKHSGQTALQAASGAGHLEVVERLIDAGADVNAATAEVKQLRALQEVSSSGHLEGVVDDHLDRVLDGHLEVVERLLIAKADADASGLENEGLTALQVASKRGHLQVVDFLLGAGADVNADAAPLEGLTALQAASSGGHVTVVERLLYAGADVNAPGAVVEGLTALQAASSGGYLQVVDFLLGVGAWVNATPAFLRGVTALQAASGSGHIEVVKRLLRAGADVNTAASRIGGRTALQVASDRGHLKIVELLLAAGADDDDAAI</sequence>
<feature type="region of interest" description="Disordered" evidence="3">
    <location>
        <begin position="1"/>
        <end position="22"/>
    </location>
</feature>
<dbReference type="AlphaFoldDB" id="A0A2S7YJK1"/>
<evidence type="ECO:0000313" key="8">
    <source>
        <dbReference type="Proteomes" id="UP000237441"/>
    </source>
</evidence>
<dbReference type="InterPro" id="IPR056125">
    <property type="entry name" value="DUF7708"/>
</dbReference>
<evidence type="ECO:0000256" key="2">
    <source>
        <dbReference type="PROSITE-ProRule" id="PRU00023"/>
    </source>
</evidence>
<accession>A0A2S7YJK1</accession>
<feature type="repeat" description="ANK" evidence="2">
    <location>
        <begin position="1131"/>
        <end position="1163"/>
    </location>
</feature>
<dbReference type="Pfam" id="PF12796">
    <property type="entry name" value="Ank_2"/>
    <property type="match status" value="3"/>
</dbReference>
<evidence type="ECO:0000256" key="1">
    <source>
        <dbReference type="ARBA" id="ARBA00022737"/>
    </source>
</evidence>
<feature type="repeat" description="ANK" evidence="2">
    <location>
        <begin position="1166"/>
        <end position="1192"/>
    </location>
</feature>
<keyword evidence="1" id="KW-0677">Repeat</keyword>
<evidence type="ECO:0000256" key="3">
    <source>
        <dbReference type="SAM" id="MobiDB-lite"/>
    </source>
</evidence>
<dbReference type="InterPro" id="IPR002110">
    <property type="entry name" value="Ankyrin_rpt"/>
</dbReference>
<feature type="repeat" description="ANK" evidence="2">
    <location>
        <begin position="1061"/>
        <end position="1093"/>
    </location>
</feature>
<dbReference type="EMBL" id="JRHA01000006">
    <property type="protein sequence ID" value="PQK16345.1"/>
    <property type="molecule type" value="Genomic_DNA"/>
</dbReference>
<evidence type="ECO:0000259" key="6">
    <source>
        <dbReference type="Pfam" id="PF24883"/>
    </source>
</evidence>
<dbReference type="SUPFAM" id="SSF52540">
    <property type="entry name" value="P-loop containing nucleoside triphosphate hydrolases"/>
    <property type="match status" value="1"/>
</dbReference>
<evidence type="ECO:0000259" key="4">
    <source>
        <dbReference type="Pfam" id="PF22939"/>
    </source>
</evidence>
<dbReference type="PANTHER" id="PTHR10039:SF10">
    <property type="entry name" value="NACHT DOMAIN-CONTAINING PROTEIN"/>
    <property type="match status" value="1"/>
</dbReference>
<dbReference type="Gene3D" id="3.40.50.300">
    <property type="entry name" value="P-loop containing nucleotide triphosphate hydrolases"/>
    <property type="match status" value="1"/>
</dbReference>
<organism evidence="7 8">
    <name type="scientific">Beauveria bassiana</name>
    <name type="common">White muscardine disease fungus</name>
    <name type="synonym">Tritirachium shiotae</name>
    <dbReference type="NCBI Taxonomy" id="176275"/>
    <lineage>
        <taxon>Eukaryota</taxon>
        <taxon>Fungi</taxon>
        <taxon>Dikarya</taxon>
        <taxon>Ascomycota</taxon>
        <taxon>Pezizomycotina</taxon>
        <taxon>Sordariomycetes</taxon>
        <taxon>Hypocreomycetidae</taxon>
        <taxon>Hypocreales</taxon>
        <taxon>Cordycipitaceae</taxon>
        <taxon>Beauveria</taxon>
    </lineage>
</organism>
<feature type="repeat" description="ANK" evidence="2">
    <location>
        <begin position="905"/>
        <end position="937"/>
    </location>
</feature>
<gene>
    <name evidence="7" type="ORF">BB8028_0006g06650</name>
</gene>
<name>A0A2S7YJK1_BEABA</name>
<comment type="caution">
    <text evidence="7">The sequence shown here is derived from an EMBL/GenBank/DDBJ whole genome shotgun (WGS) entry which is preliminary data.</text>
</comment>
<feature type="repeat" description="ANK" evidence="2">
    <location>
        <begin position="940"/>
        <end position="972"/>
    </location>
</feature>
<dbReference type="OrthoDB" id="7464126at2759"/>
<dbReference type="InterPro" id="IPR027417">
    <property type="entry name" value="P-loop_NTPase"/>
</dbReference>
<dbReference type="Pfam" id="PF24809">
    <property type="entry name" value="DUF7708"/>
    <property type="match status" value="1"/>
</dbReference>
<dbReference type="PANTHER" id="PTHR10039">
    <property type="entry name" value="AMELOGENIN"/>
    <property type="match status" value="1"/>
</dbReference>
<feature type="domain" description="DUF7708" evidence="5">
    <location>
        <begin position="81"/>
        <end position="220"/>
    </location>
</feature>
<evidence type="ECO:0000313" key="7">
    <source>
        <dbReference type="EMBL" id="PQK16345.1"/>
    </source>
</evidence>
<dbReference type="InterPro" id="IPR056884">
    <property type="entry name" value="NPHP3-like_N"/>
</dbReference>
<protein>
    <submittedName>
        <fullName evidence="7">Uncharacterized protein</fullName>
    </submittedName>
</protein>